<feature type="non-terminal residue" evidence="3">
    <location>
        <position position="1"/>
    </location>
</feature>
<feature type="transmembrane region" description="Helical" evidence="2">
    <location>
        <begin position="43"/>
        <end position="60"/>
    </location>
</feature>
<organism evidence="3 4">
    <name type="scientific">Pristionchus entomophagus</name>
    <dbReference type="NCBI Taxonomy" id="358040"/>
    <lineage>
        <taxon>Eukaryota</taxon>
        <taxon>Metazoa</taxon>
        <taxon>Ecdysozoa</taxon>
        <taxon>Nematoda</taxon>
        <taxon>Chromadorea</taxon>
        <taxon>Rhabditida</taxon>
        <taxon>Rhabditina</taxon>
        <taxon>Diplogasteromorpha</taxon>
        <taxon>Diplogasteroidea</taxon>
        <taxon>Neodiplogasteridae</taxon>
        <taxon>Pristionchus</taxon>
    </lineage>
</organism>
<dbReference type="AlphaFoldDB" id="A0AAV5SS12"/>
<accession>A0AAV5SS12</accession>
<dbReference type="InterPro" id="IPR036259">
    <property type="entry name" value="MFS_trans_sf"/>
</dbReference>
<dbReference type="Proteomes" id="UP001432027">
    <property type="component" value="Unassembled WGS sequence"/>
</dbReference>
<feature type="compositionally biased region" description="Basic and acidic residues" evidence="1">
    <location>
        <begin position="235"/>
        <end position="245"/>
    </location>
</feature>
<evidence type="ECO:0000256" key="1">
    <source>
        <dbReference type="SAM" id="MobiDB-lite"/>
    </source>
</evidence>
<feature type="transmembrane region" description="Helical" evidence="2">
    <location>
        <begin position="90"/>
        <end position="115"/>
    </location>
</feature>
<feature type="transmembrane region" description="Helical" evidence="2">
    <location>
        <begin position="127"/>
        <end position="146"/>
    </location>
</feature>
<keyword evidence="2" id="KW-1133">Transmembrane helix</keyword>
<comment type="caution">
    <text evidence="3">The sequence shown here is derived from an EMBL/GenBank/DDBJ whole genome shotgun (WGS) entry which is preliminary data.</text>
</comment>
<feature type="region of interest" description="Disordered" evidence="1">
    <location>
        <begin position="193"/>
        <end position="245"/>
    </location>
</feature>
<protein>
    <recommendedName>
        <fullName evidence="5">Transmembrane protein</fullName>
    </recommendedName>
</protein>
<dbReference type="EMBL" id="BTSX01000002">
    <property type="protein sequence ID" value="GMS82326.1"/>
    <property type="molecule type" value="Genomic_DNA"/>
</dbReference>
<evidence type="ECO:0000313" key="3">
    <source>
        <dbReference type="EMBL" id="GMS82326.1"/>
    </source>
</evidence>
<proteinExistence type="predicted"/>
<dbReference type="SUPFAM" id="SSF103473">
    <property type="entry name" value="MFS general substrate transporter"/>
    <property type="match status" value="1"/>
</dbReference>
<keyword evidence="4" id="KW-1185">Reference proteome</keyword>
<feature type="compositionally biased region" description="Low complexity" evidence="1">
    <location>
        <begin position="208"/>
        <end position="226"/>
    </location>
</feature>
<feature type="transmembrane region" description="Helical" evidence="2">
    <location>
        <begin position="66"/>
        <end position="83"/>
    </location>
</feature>
<reference evidence="3" key="1">
    <citation type="submission" date="2023-10" db="EMBL/GenBank/DDBJ databases">
        <title>Genome assembly of Pristionchus species.</title>
        <authorList>
            <person name="Yoshida K."/>
            <person name="Sommer R.J."/>
        </authorList>
    </citation>
    <scope>NUCLEOTIDE SEQUENCE</scope>
    <source>
        <strain evidence="3">RS0144</strain>
    </source>
</reference>
<keyword evidence="2" id="KW-0472">Membrane</keyword>
<sequence>PPKLFPLQQPNMAPTTLHFDPNDPKYTSCCCCCKSHVSSLAKLLLCIFLFITTAVAAVAIKEHIWLLVPIPVLIGIILALAAFRDNRTCLLFIVVALGLGITALVGFILALLLAFVVNKVHADNTNIYAASIVLAAVAAVLLAWMFKVLHSFYKFLRDQERAGAVPCVFEMRLPPAETEADPYGQSEEWTAARTKATAHLASPRDRPATSTGSAGSGNPAPGSSAPPVYPVLEQTENREFGWRTD</sequence>
<evidence type="ECO:0008006" key="5">
    <source>
        <dbReference type="Google" id="ProtNLM"/>
    </source>
</evidence>
<name>A0AAV5SS12_9BILA</name>
<evidence type="ECO:0000313" key="4">
    <source>
        <dbReference type="Proteomes" id="UP001432027"/>
    </source>
</evidence>
<evidence type="ECO:0000256" key="2">
    <source>
        <dbReference type="SAM" id="Phobius"/>
    </source>
</evidence>
<keyword evidence="2" id="KW-0812">Transmembrane</keyword>
<gene>
    <name evidence="3" type="ORF">PENTCL1PPCAC_4501</name>
</gene>